<sequence>MRARLAIAVSGTRCELREIVLRDKPAAMLQASPKGTVPVLVDTDGTVIDQSLDIMLWALRRHDPQGWLAPQNLADMLALVEACDTQFKFHLDRYKYPQRYENTRPEPHRDAGVAWLKGLEARLDKTPYLFGAHPMLADMAIAPFVRQFAHTDADAFDAQPLPQTKRWLKAFLESALLASVMHKYPVWRAGEPGVAFPG</sequence>
<dbReference type="Pfam" id="PF13410">
    <property type="entry name" value="GST_C_2"/>
    <property type="match status" value="1"/>
</dbReference>
<feature type="domain" description="GST N-terminal" evidence="1">
    <location>
        <begin position="1"/>
        <end position="66"/>
    </location>
</feature>
<evidence type="ECO:0000313" key="4">
    <source>
        <dbReference type="Proteomes" id="UP000545386"/>
    </source>
</evidence>
<dbReference type="PANTHER" id="PTHR44051">
    <property type="entry name" value="GLUTATHIONE S-TRANSFERASE-RELATED"/>
    <property type="match status" value="1"/>
</dbReference>
<dbReference type="EMBL" id="JACJUU010000004">
    <property type="protein sequence ID" value="MBC2769642.1"/>
    <property type="molecule type" value="Genomic_DNA"/>
</dbReference>
<feature type="domain" description="GST C-terminal" evidence="2">
    <location>
        <begin position="69"/>
        <end position="196"/>
    </location>
</feature>
<dbReference type="CDD" id="cd03196">
    <property type="entry name" value="GST_C_5"/>
    <property type="match status" value="1"/>
</dbReference>
<comment type="caution">
    <text evidence="3">The sequence shown here is derived from an EMBL/GenBank/DDBJ whole genome shotgun (WGS) entry which is preliminary data.</text>
</comment>
<dbReference type="PROSITE" id="PS50404">
    <property type="entry name" value="GST_NTER"/>
    <property type="match status" value="1"/>
</dbReference>
<dbReference type="Gene3D" id="1.20.1050.10">
    <property type="match status" value="1"/>
</dbReference>
<dbReference type="RefSeq" id="WP_185779563.1">
    <property type="nucleotide sequence ID" value="NZ_JACJUU010000004.1"/>
</dbReference>
<organism evidence="3 4">
    <name type="scientific">Pusillimonas minor</name>
    <dbReference type="NCBI Taxonomy" id="2697024"/>
    <lineage>
        <taxon>Bacteria</taxon>
        <taxon>Pseudomonadati</taxon>
        <taxon>Pseudomonadota</taxon>
        <taxon>Betaproteobacteria</taxon>
        <taxon>Burkholderiales</taxon>
        <taxon>Alcaligenaceae</taxon>
        <taxon>Pusillimonas</taxon>
    </lineage>
</organism>
<evidence type="ECO:0000259" key="2">
    <source>
        <dbReference type="PROSITE" id="PS50405"/>
    </source>
</evidence>
<dbReference type="PROSITE" id="PS50405">
    <property type="entry name" value="GST_CTER"/>
    <property type="match status" value="1"/>
</dbReference>
<dbReference type="InterPro" id="IPR010987">
    <property type="entry name" value="Glutathione-S-Trfase_C-like"/>
</dbReference>
<accession>A0A842HPL2</accession>
<evidence type="ECO:0000313" key="3">
    <source>
        <dbReference type="EMBL" id="MBC2769642.1"/>
    </source>
</evidence>
<name>A0A842HPL2_9BURK</name>
<dbReference type="AlphaFoldDB" id="A0A842HPL2"/>
<dbReference type="PANTHER" id="PTHR44051:SF8">
    <property type="entry name" value="GLUTATHIONE S-TRANSFERASE GSTA"/>
    <property type="match status" value="1"/>
</dbReference>
<dbReference type="Pfam" id="PF13417">
    <property type="entry name" value="GST_N_3"/>
    <property type="match status" value="1"/>
</dbReference>
<dbReference type="InterPro" id="IPR036249">
    <property type="entry name" value="Thioredoxin-like_sf"/>
</dbReference>
<dbReference type="SUPFAM" id="SSF47616">
    <property type="entry name" value="GST C-terminal domain-like"/>
    <property type="match status" value="1"/>
</dbReference>
<evidence type="ECO:0000259" key="1">
    <source>
        <dbReference type="PROSITE" id="PS50404"/>
    </source>
</evidence>
<proteinExistence type="predicted"/>
<keyword evidence="3" id="KW-0808">Transferase</keyword>
<dbReference type="SUPFAM" id="SSF52833">
    <property type="entry name" value="Thioredoxin-like"/>
    <property type="match status" value="1"/>
</dbReference>
<protein>
    <submittedName>
        <fullName evidence="3">Glutathione S-transferase</fullName>
    </submittedName>
</protein>
<dbReference type="Proteomes" id="UP000545386">
    <property type="component" value="Unassembled WGS sequence"/>
</dbReference>
<dbReference type="GO" id="GO:0016740">
    <property type="term" value="F:transferase activity"/>
    <property type="evidence" value="ECO:0007669"/>
    <property type="project" value="UniProtKB-KW"/>
</dbReference>
<dbReference type="InterPro" id="IPR036282">
    <property type="entry name" value="Glutathione-S-Trfase_C_sf"/>
</dbReference>
<keyword evidence="4" id="KW-1185">Reference proteome</keyword>
<reference evidence="3 4" key="1">
    <citation type="submission" date="2020-08" db="EMBL/GenBank/DDBJ databases">
        <title>Paraeoetvoesia sp. YC-7-48 draft genome sequence.</title>
        <authorList>
            <person name="Yao L."/>
        </authorList>
    </citation>
    <scope>NUCLEOTIDE SEQUENCE [LARGE SCALE GENOMIC DNA]</scope>
    <source>
        <strain evidence="4">YC-7-48</strain>
    </source>
</reference>
<dbReference type="Gene3D" id="3.40.30.10">
    <property type="entry name" value="Glutaredoxin"/>
    <property type="match status" value="1"/>
</dbReference>
<dbReference type="InterPro" id="IPR004045">
    <property type="entry name" value="Glutathione_S-Trfase_N"/>
</dbReference>
<gene>
    <name evidence="3" type="ORF">GTU67_06905</name>
</gene>